<protein>
    <submittedName>
        <fullName evidence="1">Uncharacterized protein</fullName>
    </submittedName>
</protein>
<evidence type="ECO:0000313" key="1">
    <source>
        <dbReference type="EMBL" id="CAK5077192.1"/>
    </source>
</evidence>
<accession>A0ACB0ZDR2</accession>
<dbReference type="EMBL" id="CAVMJV010000031">
    <property type="protein sequence ID" value="CAK5077192.1"/>
    <property type="molecule type" value="Genomic_DNA"/>
</dbReference>
<comment type="caution">
    <text evidence="1">The sequence shown here is derived from an EMBL/GenBank/DDBJ whole genome shotgun (WGS) entry which is preliminary data.</text>
</comment>
<organism evidence="1 2">
    <name type="scientific">Meloidogyne enterolobii</name>
    <name type="common">Root-knot nematode worm</name>
    <name type="synonym">Meloidogyne mayaguensis</name>
    <dbReference type="NCBI Taxonomy" id="390850"/>
    <lineage>
        <taxon>Eukaryota</taxon>
        <taxon>Metazoa</taxon>
        <taxon>Ecdysozoa</taxon>
        <taxon>Nematoda</taxon>
        <taxon>Chromadorea</taxon>
        <taxon>Rhabditida</taxon>
        <taxon>Tylenchina</taxon>
        <taxon>Tylenchomorpha</taxon>
        <taxon>Tylenchoidea</taxon>
        <taxon>Meloidogynidae</taxon>
        <taxon>Meloidogyninae</taxon>
        <taxon>Meloidogyne</taxon>
    </lineage>
</organism>
<name>A0ACB0ZDR2_MELEN</name>
<evidence type="ECO:0000313" key="2">
    <source>
        <dbReference type="Proteomes" id="UP001497535"/>
    </source>
</evidence>
<reference evidence="1" key="1">
    <citation type="submission" date="2023-11" db="EMBL/GenBank/DDBJ databases">
        <authorList>
            <person name="Poullet M."/>
        </authorList>
    </citation>
    <scope>NUCLEOTIDE SEQUENCE</scope>
    <source>
        <strain evidence="1">E1834</strain>
    </source>
</reference>
<proteinExistence type="predicted"/>
<gene>
    <name evidence="1" type="ORF">MENTE1834_LOCUS24097</name>
</gene>
<sequence length="41" mass="5227">MANWYFNWSAFRNCFNCWIGCSRHYLWCSYIYWKEDISTIF</sequence>
<keyword evidence="2" id="KW-1185">Reference proteome</keyword>
<dbReference type="Proteomes" id="UP001497535">
    <property type="component" value="Unassembled WGS sequence"/>
</dbReference>